<evidence type="ECO:0000313" key="2">
    <source>
        <dbReference type="Proteomes" id="UP000054566"/>
    </source>
</evidence>
<evidence type="ECO:0000313" key="1">
    <source>
        <dbReference type="EMBL" id="KNC36126.1"/>
    </source>
</evidence>
<dbReference type="AlphaFoldDB" id="A0A0L0CV78"/>
<protein>
    <submittedName>
        <fullName evidence="1">Uncharacterized protein</fullName>
    </submittedName>
</protein>
<dbReference type="OrthoDB" id="387571at2759"/>
<proteinExistence type="predicted"/>
<dbReference type="Proteomes" id="UP000054566">
    <property type="component" value="Unassembled WGS sequence"/>
</dbReference>
<reference evidence="2" key="1">
    <citation type="submission" date="2015-07" db="EMBL/GenBank/DDBJ databases">
        <title>Annotation of Plasmodium falciparum RAJ116.</title>
        <authorList>
            <consortium name="The Broad Institute Genome Sequencing Platform"/>
            <person name="Volkman S.K."/>
            <person name="Neafsey D.E."/>
            <person name="Dash A.P."/>
            <person name="Chitnis C.E."/>
            <person name="Hartl D.L."/>
            <person name="Young S.K."/>
            <person name="Zeng Q."/>
            <person name="Koehrsen M."/>
            <person name="Alvarado L."/>
            <person name="Berlin A."/>
            <person name="Borenstein D."/>
            <person name="Chapman S.B."/>
            <person name="Chen Z."/>
            <person name="Engels R."/>
            <person name="Freedman E."/>
            <person name="Gellesch M."/>
            <person name="Goldberg J."/>
            <person name="Griggs A."/>
            <person name="Gujja S."/>
            <person name="Heilman E.R."/>
            <person name="Heiman D.I."/>
            <person name="Howarth C."/>
            <person name="Jen D."/>
            <person name="Larson L."/>
            <person name="Mehta T."/>
            <person name="Neiman D."/>
            <person name="Park D."/>
            <person name="Pearson M."/>
            <person name="Roberts A."/>
            <person name="Saif S."/>
            <person name="Shea T."/>
            <person name="Shenoy N."/>
            <person name="Sisk P."/>
            <person name="Stolte C."/>
            <person name="Sykes S."/>
            <person name="Walk T."/>
            <person name="White J."/>
            <person name="Yandava C."/>
            <person name="Haas B."/>
            <person name="Henn M.R."/>
            <person name="Nusbaum C."/>
            <person name="Birren B."/>
        </authorList>
    </citation>
    <scope>NUCLEOTIDE SEQUENCE [LARGE SCALE GENOMIC DNA]</scope>
    <source>
        <strain evidence="2">RAJ116</strain>
    </source>
</reference>
<organism evidence="1 2">
    <name type="scientific">Plasmodium falciparum RAJ116</name>
    <dbReference type="NCBI Taxonomy" id="580058"/>
    <lineage>
        <taxon>Eukaryota</taxon>
        <taxon>Sar</taxon>
        <taxon>Alveolata</taxon>
        <taxon>Apicomplexa</taxon>
        <taxon>Aconoidasida</taxon>
        <taxon>Haemosporida</taxon>
        <taxon>Plasmodiidae</taxon>
        <taxon>Plasmodium</taxon>
        <taxon>Plasmodium (Laverania)</taxon>
    </lineage>
</organism>
<reference evidence="2" key="2">
    <citation type="submission" date="2015-07" db="EMBL/GenBank/DDBJ databases">
        <title>The genome sequence of Plasmodium falciparum RAJ116.</title>
        <authorList>
            <consortium name="The Broad Institute Genome Sequencing Platform"/>
            <person name="Volkman S.K."/>
            <person name="Neafsey D.E."/>
            <person name="Dash A.P."/>
            <person name="Chitnis C.E."/>
            <person name="Hartl D.L."/>
            <person name="Young S.K."/>
            <person name="Kodira C.D."/>
            <person name="Zeng Q."/>
            <person name="Koehrsen M."/>
            <person name="Godfrey P."/>
            <person name="Alvarado L."/>
            <person name="Berlin A."/>
            <person name="Borenstein D."/>
            <person name="Chen Z."/>
            <person name="Engels R."/>
            <person name="Freedman E."/>
            <person name="Gellesch M."/>
            <person name="Goldberg J."/>
            <person name="Griggs A."/>
            <person name="Gujja S."/>
            <person name="Heiman D."/>
            <person name="Hepburn T."/>
            <person name="Howarth C."/>
            <person name="Jen D."/>
            <person name="Larson L."/>
            <person name="Lewis B."/>
            <person name="Mehta T."/>
            <person name="Park D."/>
            <person name="Pearson M."/>
            <person name="Roberts A."/>
            <person name="Saif S."/>
            <person name="Shea T."/>
            <person name="Shenoy N."/>
            <person name="Sisk P."/>
            <person name="Stolte C."/>
            <person name="Sykes S."/>
            <person name="Walk T."/>
            <person name="White J."/>
            <person name="Yandava C."/>
            <person name="Wirth D.F."/>
            <person name="Nusbaum C."/>
            <person name="Birren B."/>
        </authorList>
    </citation>
    <scope>NUCLEOTIDE SEQUENCE [LARGE SCALE GENOMIC DNA]</scope>
    <source>
        <strain evidence="2">RAJ116</strain>
    </source>
</reference>
<dbReference type="EMBL" id="GG664024">
    <property type="protein sequence ID" value="KNC36126.1"/>
    <property type="molecule type" value="Genomic_DNA"/>
</dbReference>
<sequence>MMNDIVTLSYDVILERLGKKYSYEISLRKYYDMIKCRRNKEEHFLEASKKEEEIKGMINLHNEDIKNNKINVICNVPNQEVQYRRSQEKHADQKKDVDGINEKQNDFDEVILSLYTDLVDLMNYNNFFIKDCIVTFIFVDKDVYKGKLDLYFGRIEEENKNSFNNMGNEYLNDYDDNKEKDNMIEKRNDNNIYDDINEYIFFEHYEIYGNKINNIKDILRNTFECLFFGMVEQYNIILKINYCHRIKEIYNYILFNEEIYKTLEHADYIEIDINKIHFDIIDYSFIFSKNLKKFVNYLNMLKIYIHVHILFFINS</sequence>
<accession>A0A0L0CV78</accession>
<name>A0A0L0CV78_PLAFA</name>
<gene>
    <name evidence="1" type="ORF">PFLG_01186</name>
</gene>